<proteinExistence type="predicted"/>
<sequence>MQSVHGEECLGITVSKKSLTRALRLVDALIKYWESTGGTVSAGNPGTRFSRGEDTVELCLTEQTRRHEIPNRYSYQYEATGKLTFNIDSWGDGLRRTWSDGKKQRLEDVLGKVALQLVVWLDDLRVRRLDRECKERQEKQAAVIRQSRKEFSQKEIERRENLDSCVDSWSKSQRIQKYLNALDEAVDCGRLEYDNEQFQKWREWAQWYAVELCPLAPNLPAPSIHHVPPPQNTLISELDLTSKARIAFERAKISDTDELASITKDELRERCGEKVWSLYDEASRILEGLGYDVSDRKNGYY</sequence>
<reference evidence="1 2" key="1">
    <citation type="submission" date="2019-09" db="EMBL/GenBank/DDBJ databases">
        <title>Gimesia benthica sp. nov., a novel bacterium isolated from deep-sea water of the Northwest Indian Ocean.</title>
        <authorList>
            <person name="Dai X."/>
        </authorList>
    </citation>
    <scope>NUCLEOTIDE SEQUENCE [LARGE SCALE GENOMIC DNA]</scope>
    <source>
        <strain evidence="1 2">E7</strain>
    </source>
</reference>
<organism evidence="1 2">
    <name type="scientific">Gimesia benthica</name>
    <dbReference type="NCBI Taxonomy" id="2608982"/>
    <lineage>
        <taxon>Bacteria</taxon>
        <taxon>Pseudomonadati</taxon>
        <taxon>Planctomycetota</taxon>
        <taxon>Planctomycetia</taxon>
        <taxon>Planctomycetales</taxon>
        <taxon>Planctomycetaceae</taxon>
        <taxon>Gimesia</taxon>
    </lineage>
</organism>
<dbReference type="Proteomes" id="UP000427281">
    <property type="component" value="Chromosome"/>
</dbReference>
<evidence type="ECO:0000313" key="1">
    <source>
        <dbReference type="EMBL" id="QGQ24714.1"/>
    </source>
</evidence>
<gene>
    <name evidence="1" type="ORF">F1728_19370</name>
</gene>
<keyword evidence="2" id="KW-1185">Reference proteome</keyword>
<protein>
    <submittedName>
        <fullName evidence="1">Uncharacterized protein</fullName>
    </submittedName>
</protein>
<evidence type="ECO:0000313" key="2">
    <source>
        <dbReference type="Proteomes" id="UP000427281"/>
    </source>
</evidence>
<name>A0A6I6ADS9_9PLAN</name>
<dbReference type="RefSeq" id="WP_155365462.1">
    <property type="nucleotide sequence ID" value="NZ_CP043930.1"/>
</dbReference>
<dbReference type="EMBL" id="CP043930">
    <property type="protein sequence ID" value="QGQ24714.1"/>
    <property type="molecule type" value="Genomic_DNA"/>
</dbReference>
<accession>A0A6I6ADS9</accession>
<dbReference type="KEGG" id="gim:F1728_19370"/>
<dbReference type="AlphaFoldDB" id="A0A6I6ADS9"/>